<dbReference type="AlphaFoldDB" id="A0A835CW78"/>
<dbReference type="OrthoDB" id="6512861at2759"/>
<comment type="caution">
    <text evidence="3">The sequence shown here is derived from an EMBL/GenBank/DDBJ whole genome shotgun (WGS) entry which is preliminary data.</text>
</comment>
<protein>
    <recommendedName>
        <fullName evidence="5">Odorant-binding protein</fullName>
    </recommendedName>
</protein>
<evidence type="ECO:0000256" key="2">
    <source>
        <dbReference type="SAM" id="SignalP"/>
    </source>
</evidence>
<feature type="transmembrane region" description="Helical" evidence="1">
    <location>
        <begin position="280"/>
        <end position="299"/>
    </location>
</feature>
<dbReference type="PANTHER" id="PTHR20997">
    <property type="entry name" value="EG:BACR42I17.2 PROTEIN-RELATED"/>
    <property type="match status" value="1"/>
</dbReference>
<name>A0A835CW78_APHGI</name>
<dbReference type="Proteomes" id="UP000639338">
    <property type="component" value="Unassembled WGS sequence"/>
</dbReference>
<dbReference type="EMBL" id="JACMRX010000002">
    <property type="protein sequence ID" value="KAF7995165.1"/>
    <property type="molecule type" value="Genomic_DNA"/>
</dbReference>
<evidence type="ECO:0000313" key="4">
    <source>
        <dbReference type="Proteomes" id="UP000639338"/>
    </source>
</evidence>
<keyword evidence="1" id="KW-0472">Membrane</keyword>
<proteinExistence type="predicted"/>
<keyword evidence="4" id="KW-1185">Reference proteome</keyword>
<sequence length="300" mass="33072">MIRATLIIVISLGALAFINGQEEVKSSGIPNLADIAKMQGLNISDIEKGTEDAKTILRKKCEKNGGPDAFDNAYNAKDNITTCMENLINIKTLQEEIRVAGPTGDVDLVFKKYCDKKPQFLRCITNFMDKLSPCLEQSEKDNYQTVNTAMDSLFDFVCHKEGERIALFISVGGPECVMEKAPKIQDCLNTTYGSNITLPTSGFDLTSFNSLPALSFGLKECEHLQNLKTCSVKSLEECKDTTPGNMADALFKFLDRATPCQNVRKEKLLNAQAQSAPMSLASSLDFMTFLIIPAFLLGFM</sequence>
<evidence type="ECO:0000256" key="1">
    <source>
        <dbReference type="SAM" id="Phobius"/>
    </source>
</evidence>
<dbReference type="InterPro" id="IPR009832">
    <property type="entry name" value="DUF1397"/>
</dbReference>
<feature type="chain" id="PRO_5032435706" description="Odorant-binding protein" evidence="2">
    <location>
        <begin position="21"/>
        <end position="300"/>
    </location>
</feature>
<dbReference type="PANTHER" id="PTHR20997:SF2">
    <property type="entry name" value="EG:BACR42I17.2 PROTEIN-RELATED"/>
    <property type="match status" value="1"/>
</dbReference>
<evidence type="ECO:0008006" key="5">
    <source>
        <dbReference type="Google" id="ProtNLM"/>
    </source>
</evidence>
<keyword evidence="2" id="KW-0732">Signal</keyword>
<accession>A0A835CW78</accession>
<dbReference type="Pfam" id="PF07165">
    <property type="entry name" value="DUF1397"/>
    <property type="match status" value="1"/>
</dbReference>
<organism evidence="3 4">
    <name type="scientific">Aphidius gifuensis</name>
    <name type="common">Parasitoid wasp</name>
    <dbReference type="NCBI Taxonomy" id="684658"/>
    <lineage>
        <taxon>Eukaryota</taxon>
        <taxon>Metazoa</taxon>
        <taxon>Ecdysozoa</taxon>
        <taxon>Arthropoda</taxon>
        <taxon>Hexapoda</taxon>
        <taxon>Insecta</taxon>
        <taxon>Pterygota</taxon>
        <taxon>Neoptera</taxon>
        <taxon>Endopterygota</taxon>
        <taxon>Hymenoptera</taxon>
        <taxon>Apocrita</taxon>
        <taxon>Ichneumonoidea</taxon>
        <taxon>Braconidae</taxon>
        <taxon>Aphidiinae</taxon>
        <taxon>Aphidius</taxon>
    </lineage>
</organism>
<gene>
    <name evidence="3" type="ORF">HCN44_004637</name>
</gene>
<reference evidence="3 4" key="1">
    <citation type="submission" date="2020-08" db="EMBL/GenBank/DDBJ databases">
        <title>Aphidius gifuensis genome sequencing and assembly.</title>
        <authorList>
            <person name="Du Z."/>
        </authorList>
    </citation>
    <scope>NUCLEOTIDE SEQUENCE [LARGE SCALE GENOMIC DNA]</scope>
    <source>
        <strain evidence="3">YNYX2018</strain>
        <tissue evidence="3">Adults</tissue>
    </source>
</reference>
<evidence type="ECO:0000313" key="3">
    <source>
        <dbReference type="EMBL" id="KAF7995165.1"/>
    </source>
</evidence>
<keyword evidence="1" id="KW-1133">Transmembrane helix</keyword>
<feature type="signal peptide" evidence="2">
    <location>
        <begin position="1"/>
        <end position="20"/>
    </location>
</feature>
<keyword evidence="1" id="KW-0812">Transmembrane</keyword>